<dbReference type="Pfam" id="PF17820">
    <property type="entry name" value="PDZ_6"/>
    <property type="match status" value="1"/>
</dbReference>
<evidence type="ECO:0000256" key="10">
    <source>
        <dbReference type="PIRSR" id="PIRSR611782-2"/>
    </source>
</evidence>
<reference evidence="13" key="2">
    <citation type="submission" date="2021-07" db="EMBL/GenBank/DDBJ databases">
        <authorList>
            <person name="Stanton E."/>
        </authorList>
    </citation>
    <scope>NUCLEOTIDE SEQUENCE</scope>
    <source>
        <strain evidence="13">2021EL-01139</strain>
    </source>
</reference>
<reference evidence="14" key="1">
    <citation type="submission" date="2021-06" db="EMBL/GenBank/DDBJ databases">
        <title>Emergence of genetically related NDM-1-producing Providencia rettgeri strains in Argentina.</title>
        <authorList>
            <person name="Pasteran F."/>
            <person name="Meo A."/>
            <person name="Gomez S."/>
            <person name="Derdoy L."/>
            <person name="Albronoz E."/>
            <person name="Faccone D."/>
            <person name="Guerriero L."/>
            <person name="Archuby D."/>
            <person name="Tarzia A."/>
            <person name="Lopez M."/>
            <person name="Corso A."/>
        </authorList>
    </citation>
    <scope>NUCLEOTIDE SEQUENCE</scope>
    <source>
        <strain evidence="14">PreM15628</strain>
    </source>
</reference>
<evidence type="ECO:0000313" key="15">
    <source>
        <dbReference type="Proteomes" id="UP001155882"/>
    </source>
</evidence>
<dbReference type="Gene3D" id="2.30.42.10">
    <property type="match status" value="2"/>
</dbReference>
<dbReference type="Proteomes" id="UP000682358">
    <property type="component" value="Chromosome"/>
</dbReference>
<dbReference type="Proteomes" id="UP001155882">
    <property type="component" value="Unassembled WGS sequence"/>
</dbReference>
<dbReference type="SMART" id="SM00228">
    <property type="entry name" value="PDZ"/>
    <property type="match status" value="2"/>
</dbReference>
<dbReference type="EC" id="3.4.21.107" evidence="14"/>
<evidence type="ECO:0000256" key="8">
    <source>
        <dbReference type="ARBA" id="ARBA00022825"/>
    </source>
</evidence>
<proteinExistence type="inferred from homology"/>
<dbReference type="Pfam" id="PF13365">
    <property type="entry name" value="Trypsin_2"/>
    <property type="match status" value="1"/>
</dbReference>
<dbReference type="InterPro" id="IPR001940">
    <property type="entry name" value="Peptidase_S1C"/>
</dbReference>
<evidence type="ECO:0000256" key="6">
    <source>
        <dbReference type="ARBA" id="ARBA00022764"/>
    </source>
</evidence>
<keyword evidence="3" id="KW-0645">Protease</keyword>
<feature type="active site" description="Charge relay system" evidence="9">
    <location>
        <position position="115"/>
    </location>
</feature>
<dbReference type="Gene3D" id="2.40.10.120">
    <property type="match status" value="1"/>
</dbReference>
<dbReference type="AlphaFoldDB" id="A0AAE3CVZ5"/>
<dbReference type="EMBL" id="JAHWLI010000022">
    <property type="protein sequence ID" value="MBW3116582.1"/>
    <property type="molecule type" value="Genomic_DNA"/>
</dbReference>
<keyword evidence="7 14" id="KW-0378">Hydrolase</keyword>
<feature type="chain" id="PRO_5041893042" evidence="11">
    <location>
        <begin position="29"/>
        <end position="464"/>
    </location>
</feature>
<dbReference type="GO" id="GO:0004252">
    <property type="term" value="F:serine-type endopeptidase activity"/>
    <property type="evidence" value="ECO:0007669"/>
    <property type="project" value="InterPro"/>
</dbReference>
<dbReference type="FunFam" id="2.30.42.10:FF:000037">
    <property type="entry name" value="Periplasmic serine endoprotease DegP-like"/>
    <property type="match status" value="1"/>
</dbReference>
<feature type="active site" description="Charge relay system" evidence="9">
    <location>
        <position position="145"/>
    </location>
</feature>
<comment type="similarity">
    <text evidence="2">Belongs to the peptidase S1C family.</text>
</comment>
<dbReference type="CDD" id="cd10839">
    <property type="entry name" value="cpPDZ1_DegP-like"/>
    <property type="match status" value="1"/>
</dbReference>
<keyword evidence="5" id="KW-0677">Repeat</keyword>
<keyword evidence="8" id="KW-0720">Serine protease</keyword>
<dbReference type="InterPro" id="IPR041489">
    <property type="entry name" value="PDZ_6"/>
</dbReference>
<evidence type="ECO:0000256" key="9">
    <source>
        <dbReference type="PIRSR" id="PIRSR611782-1"/>
    </source>
</evidence>
<feature type="binding site" evidence="10">
    <location>
        <position position="115"/>
    </location>
    <ligand>
        <name>substrate</name>
    </ligand>
</feature>
<feature type="domain" description="PDZ" evidence="12">
    <location>
        <begin position="267"/>
        <end position="358"/>
    </location>
</feature>
<dbReference type="PROSITE" id="PS50106">
    <property type="entry name" value="PDZ"/>
    <property type="match status" value="2"/>
</dbReference>
<dbReference type="FunFam" id="2.40.10.10:FF:000001">
    <property type="entry name" value="Periplasmic serine protease DegS"/>
    <property type="match status" value="1"/>
</dbReference>
<keyword evidence="4 11" id="KW-0732">Signal</keyword>
<feature type="binding site" evidence="10">
    <location>
        <position position="145"/>
    </location>
    <ligand>
        <name>substrate</name>
    </ligand>
</feature>
<dbReference type="InterPro" id="IPR036034">
    <property type="entry name" value="PDZ_sf"/>
</dbReference>
<dbReference type="PANTHER" id="PTHR22939:SF101">
    <property type="entry name" value="PERIPLASMIC PH-DEPENDENT SERINE ENDOPROTEASE DEGQ"/>
    <property type="match status" value="1"/>
</dbReference>
<dbReference type="InterPro" id="IPR001478">
    <property type="entry name" value="PDZ"/>
</dbReference>
<dbReference type="InterPro" id="IPR011782">
    <property type="entry name" value="Pept_S1C_Do"/>
</dbReference>
<dbReference type="FunFam" id="2.40.10.120:FF:000001">
    <property type="entry name" value="Periplasmic serine endoprotease DegP-like"/>
    <property type="match status" value="1"/>
</dbReference>
<evidence type="ECO:0000256" key="4">
    <source>
        <dbReference type="ARBA" id="ARBA00022729"/>
    </source>
</evidence>
<evidence type="ECO:0000313" key="14">
    <source>
        <dbReference type="EMBL" id="QWQ20071.1"/>
    </source>
</evidence>
<evidence type="ECO:0000256" key="5">
    <source>
        <dbReference type="ARBA" id="ARBA00022737"/>
    </source>
</evidence>
<feature type="binding site" evidence="10">
    <location>
        <begin position="221"/>
        <end position="223"/>
    </location>
    <ligand>
        <name>substrate</name>
    </ligand>
</feature>
<dbReference type="GO" id="GO:0042597">
    <property type="term" value="C:periplasmic space"/>
    <property type="evidence" value="ECO:0007669"/>
    <property type="project" value="UniProtKB-SubCell"/>
</dbReference>
<feature type="binding site" evidence="10">
    <location>
        <begin position="278"/>
        <end position="282"/>
    </location>
    <ligand>
        <name>substrate</name>
    </ligand>
</feature>
<organism evidence="13 15">
    <name type="scientific">Providencia rettgeri</name>
    <dbReference type="NCBI Taxonomy" id="587"/>
    <lineage>
        <taxon>Bacteria</taxon>
        <taxon>Pseudomonadati</taxon>
        <taxon>Pseudomonadota</taxon>
        <taxon>Gammaproteobacteria</taxon>
        <taxon>Enterobacterales</taxon>
        <taxon>Morganellaceae</taxon>
        <taxon>Providencia</taxon>
    </lineage>
</organism>
<dbReference type="InterPro" id="IPR009003">
    <property type="entry name" value="Peptidase_S1_PA"/>
</dbReference>
<feature type="signal peptide" evidence="11">
    <location>
        <begin position="1"/>
        <end position="28"/>
    </location>
</feature>
<dbReference type="SUPFAM" id="SSF50494">
    <property type="entry name" value="Trypsin-like serine proteases"/>
    <property type="match status" value="1"/>
</dbReference>
<protein>
    <submittedName>
        <fullName evidence="13">Do family serine endopeptidase</fullName>
        <ecNumber evidence="14">3.4.21.107</ecNumber>
    </submittedName>
</protein>
<dbReference type="RefSeq" id="WP_036958026.1">
    <property type="nucleotide sequence ID" value="NZ_AP022371.1"/>
</dbReference>
<dbReference type="NCBIfam" id="TIGR02037">
    <property type="entry name" value="degP_htrA_DO"/>
    <property type="match status" value="1"/>
</dbReference>
<dbReference type="GO" id="GO:0006508">
    <property type="term" value="P:proteolysis"/>
    <property type="evidence" value="ECO:0007669"/>
    <property type="project" value="UniProtKB-KW"/>
</dbReference>
<feature type="binding site" evidence="10">
    <location>
        <begin position="239"/>
        <end position="243"/>
    </location>
    <ligand>
        <name>substrate</name>
    </ligand>
</feature>
<dbReference type="PRINTS" id="PR00834">
    <property type="entry name" value="PROTEASES2C"/>
</dbReference>
<evidence type="ECO:0000256" key="3">
    <source>
        <dbReference type="ARBA" id="ARBA00022670"/>
    </source>
</evidence>
<evidence type="ECO:0000256" key="2">
    <source>
        <dbReference type="ARBA" id="ARBA00010541"/>
    </source>
</evidence>
<evidence type="ECO:0000256" key="7">
    <source>
        <dbReference type="ARBA" id="ARBA00022801"/>
    </source>
</evidence>
<dbReference type="Pfam" id="PF00595">
    <property type="entry name" value="PDZ"/>
    <property type="match status" value="1"/>
</dbReference>
<sequence length="464" mass="48608">MKRKNFFLTAVAMSLGLSLAAIPAVSSAALPATLPATAQSQNMPSLAPMLEKVLPAVVNIHVSGTRVQNQQIPEELKFFFGPNIPQQQQSVRPFEGLGSGVIIDAQQGYILTNNHVIDGADKIQIQLNDGREIAVNLIGKDPQTDIALLKISNAKDIKNLTAVSIADSDKLRVGDFAVAVGNPFGLGQTATSGIISALGRSGLNLEGLENFIQTDASINRGNSGGALVNLNGELIGINTAILAPGGGNIGIGFAIPSNMAKNLSEQLIKHGEVKRGILGIKGTEMNSDIAKAFNIDAQRGAFVSEVLPKSSAAKAGIKSGDVLVSVDGKRINSFAELRAKIGTSQIGKEITIGLIRSGKPMEVKVVLENDEGSTTKAEKLSESLLGATISNATVSNTKGVQVDSVAPKSPAAAIGLVKGDLIFGVNDARVETIEQFRKIIDAKPPVLAMKVLRDGETLYLLMKN</sequence>
<dbReference type="EMBL" id="CP076405">
    <property type="protein sequence ID" value="QWQ20071.1"/>
    <property type="molecule type" value="Genomic_DNA"/>
</dbReference>
<dbReference type="SUPFAM" id="SSF50156">
    <property type="entry name" value="PDZ domain-like"/>
    <property type="match status" value="2"/>
</dbReference>
<evidence type="ECO:0000313" key="13">
    <source>
        <dbReference type="EMBL" id="MBW3116582.1"/>
    </source>
</evidence>
<keyword evidence="6" id="KW-0574">Periplasm</keyword>
<feature type="domain" description="PDZ" evidence="12">
    <location>
        <begin position="374"/>
        <end position="455"/>
    </location>
</feature>
<gene>
    <name evidence="14" type="ORF">KOF27_15930</name>
    <name evidence="13" type="ORF">KYI77_08945</name>
</gene>
<evidence type="ECO:0000256" key="1">
    <source>
        <dbReference type="ARBA" id="ARBA00004418"/>
    </source>
</evidence>
<accession>A0AAE3CVZ5</accession>
<evidence type="ECO:0000259" key="12">
    <source>
        <dbReference type="PROSITE" id="PS50106"/>
    </source>
</evidence>
<feature type="active site" description="Charge relay system" evidence="9">
    <location>
        <position position="223"/>
    </location>
</feature>
<dbReference type="PANTHER" id="PTHR22939">
    <property type="entry name" value="SERINE PROTEASE FAMILY S1C HTRA-RELATED"/>
    <property type="match status" value="1"/>
</dbReference>
<comment type="subcellular location">
    <subcellularLocation>
        <location evidence="1">Periplasm</location>
    </subcellularLocation>
</comment>
<name>A0AAE3CVZ5_PRORE</name>
<evidence type="ECO:0000256" key="11">
    <source>
        <dbReference type="SAM" id="SignalP"/>
    </source>
</evidence>